<dbReference type="RefSeq" id="WP_107537336.1">
    <property type="nucleotide sequence ID" value="NZ_BMDF01000007.1"/>
</dbReference>
<dbReference type="SUPFAM" id="SSF55729">
    <property type="entry name" value="Acyl-CoA N-acyltransferases (Nat)"/>
    <property type="match status" value="1"/>
</dbReference>
<dbReference type="AlphaFoldDB" id="A0A2T4PR79"/>
<dbReference type="InterPro" id="IPR016181">
    <property type="entry name" value="Acyl_CoA_acyltransferase"/>
</dbReference>
<comment type="caution">
    <text evidence="2">The sequence shown here is derived from an EMBL/GenBank/DDBJ whole genome shotgun (WGS) entry which is preliminary data.</text>
</comment>
<dbReference type="GeneID" id="64117342"/>
<dbReference type="InterPro" id="IPR000182">
    <property type="entry name" value="GNAT_dom"/>
</dbReference>
<dbReference type="Proteomes" id="UP000241209">
    <property type="component" value="Unassembled WGS sequence"/>
</dbReference>
<dbReference type="PROSITE" id="PS51186">
    <property type="entry name" value="GNAT"/>
    <property type="match status" value="1"/>
</dbReference>
<reference evidence="2 3" key="1">
    <citation type="journal article" date="2016" name="Front. Microbiol.">
        <title>Comprehensive Phylogenetic Analysis of Bovine Non-aureus Staphylococci Species Based on Whole-Genome Sequencing.</title>
        <authorList>
            <person name="Naushad S."/>
            <person name="Barkema H.W."/>
            <person name="Luby C."/>
            <person name="Condas L.A."/>
            <person name="Nobrega D.B."/>
            <person name="Carson D.A."/>
            <person name="De Buck J."/>
        </authorList>
    </citation>
    <scope>NUCLEOTIDE SEQUENCE [LARGE SCALE GENOMIC DNA]</scope>
    <source>
        <strain evidence="2 3">SNUC 2204</strain>
    </source>
</reference>
<dbReference type="Gene3D" id="3.40.630.30">
    <property type="match status" value="1"/>
</dbReference>
<sequence>MEWKSYENLNIPNEVTDSLKKQQGKYNLVERLIYFINEGKYDDYSVSVLYSDEKVVALLVHTPPYPIQIVRLTINDDITSLVVKELIHKYHIQFGIAGDKTSTIHIANNIYNTWQEKSREGVYVCHEVNKDFQTVQGETKVLSHEDYDLIKEWYRKSMIDMNLEDELKHMTDEQEEKLIQQWIEDEAGQFFIKDGVPVSFVKYAKVGRYFAHVGMVYTPRKYRKNGYAGRNVALITQRLLNDFEYTTLYTDLNNPTSNKIYKEIGYNQLAEFIKILPKSIN</sequence>
<feature type="domain" description="N-acetyltransferase" evidence="1">
    <location>
        <begin position="137"/>
        <end position="281"/>
    </location>
</feature>
<proteinExistence type="predicted"/>
<gene>
    <name evidence="2" type="ORF">BU072_11100</name>
</gene>
<name>A0A2T4PR79_9STAP</name>
<organism evidence="2 3">
    <name type="scientific">Mammaliicoccus vitulinus</name>
    <dbReference type="NCBI Taxonomy" id="71237"/>
    <lineage>
        <taxon>Bacteria</taxon>
        <taxon>Bacillati</taxon>
        <taxon>Bacillota</taxon>
        <taxon>Bacilli</taxon>
        <taxon>Bacillales</taxon>
        <taxon>Staphylococcaceae</taxon>
        <taxon>Mammaliicoccus</taxon>
    </lineage>
</organism>
<dbReference type="GO" id="GO:0016747">
    <property type="term" value="F:acyltransferase activity, transferring groups other than amino-acyl groups"/>
    <property type="evidence" value="ECO:0007669"/>
    <property type="project" value="InterPro"/>
</dbReference>
<protein>
    <recommendedName>
        <fullName evidence="1">N-acetyltransferase domain-containing protein</fullName>
    </recommendedName>
</protein>
<accession>A0A2T4PR79</accession>
<dbReference type="OrthoDB" id="3174529at2"/>
<evidence type="ECO:0000259" key="1">
    <source>
        <dbReference type="PROSITE" id="PS51186"/>
    </source>
</evidence>
<evidence type="ECO:0000313" key="2">
    <source>
        <dbReference type="EMBL" id="PTI28552.1"/>
    </source>
</evidence>
<dbReference type="EMBL" id="PZFK01000026">
    <property type="protein sequence ID" value="PTI28552.1"/>
    <property type="molecule type" value="Genomic_DNA"/>
</dbReference>
<evidence type="ECO:0000313" key="3">
    <source>
        <dbReference type="Proteomes" id="UP000241209"/>
    </source>
</evidence>
<dbReference type="Pfam" id="PF00583">
    <property type="entry name" value="Acetyltransf_1"/>
    <property type="match status" value="1"/>
</dbReference>
<dbReference type="STRING" id="1167632.GCA_000286335_01827"/>